<evidence type="ECO:0000313" key="2">
    <source>
        <dbReference type="EMBL" id="KAJ8979695.1"/>
    </source>
</evidence>
<organism evidence="2 3">
    <name type="scientific">Molorchus minor</name>
    <dbReference type="NCBI Taxonomy" id="1323400"/>
    <lineage>
        <taxon>Eukaryota</taxon>
        <taxon>Metazoa</taxon>
        <taxon>Ecdysozoa</taxon>
        <taxon>Arthropoda</taxon>
        <taxon>Hexapoda</taxon>
        <taxon>Insecta</taxon>
        <taxon>Pterygota</taxon>
        <taxon>Neoptera</taxon>
        <taxon>Endopterygota</taxon>
        <taxon>Coleoptera</taxon>
        <taxon>Polyphaga</taxon>
        <taxon>Cucujiformia</taxon>
        <taxon>Chrysomeloidea</taxon>
        <taxon>Cerambycidae</taxon>
        <taxon>Lamiinae</taxon>
        <taxon>Monochamini</taxon>
        <taxon>Molorchus</taxon>
    </lineage>
</organism>
<accession>A0ABQ9JNR0</accession>
<dbReference type="Proteomes" id="UP001162164">
    <property type="component" value="Unassembled WGS sequence"/>
</dbReference>
<reference evidence="2" key="1">
    <citation type="journal article" date="2023" name="Insect Mol. Biol.">
        <title>Genome sequencing provides insights into the evolution of gene families encoding plant cell wall-degrading enzymes in longhorned beetles.</title>
        <authorList>
            <person name="Shin N.R."/>
            <person name="Okamura Y."/>
            <person name="Kirsch R."/>
            <person name="Pauchet Y."/>
        </authorList>
    </citation>
    <scope>NUCLEOTIDE SEQUENCE</scope>
    <source>
        <strain evidence="2">MMC_N1</strain>
    </source>
</reference>
<evidence type="ECO:0000313" key="3">
    <source>
        <dbReference type="Proteomes" id="UP001162164"/>
    </source>
</evidence>
<dbReference type="EMBL" id="JAPWTJ010000321">
    <property type="protein sequence ID" value="KAJ8979695.1"/>
    <property type="molecule type" value="Genomic_DNA"/>
</dbReference>
<name>A0ABQ9JNR0_9CUCU</name>
<keyword evidence="3" id="KW-1185">Reference proteome</keyword>
<evidence type="ECO:0000256" key="1">
    <source>
        <dbReference type="SAM" id="MobiDB-lite"/>
    </source>
</evidence>
<feature type="region of interest" description="Disordered" evidence="1">
    <location>
        <begin position="20"/>
        <end position="62"/>
    </location>
</feature>
<sequence length="73" mass="8463">MVQSASWESVSKEVNSNWNIPSKKSVWKESPPVQQVKEKRDKDNQLESSRTKQQGGWGPTFKNKEYFASLHHC</sequence>
<gene>
    <name evidence="2" type="ORF">NQ317_000979</name>
</gene>
<feature type="compositionally biased region" description="Basic and acidic residues" evidence="1">
    <location>
        <begin position="36"/>
        <end position="45"/>
    </location>
</feature>
<protein>
    <submittedName>
        <fullName evidence="2">Uncharacterized protein</fullName>
    </submittedName>
</protein>
<proteinExistence type="predicted"/>
<comment type="caution">
    <text evidence="2">The sequence shown here is derived from an EMBL/GenBank/DDBJ whole genome shotgun (WGS) entry which is preliminary data.</text>
</comment>